<keyword evidence="4" id="KW-1185">Reference proteome</keyword>
<feature type="compositionally biased region" description="Basic and acidic residues" evidence="1">
    <location>
        <begin position="363"/>
        <end position="385"/>
    </location>
</feature>
<dbReference type="SUPFAM" id="SSF52087">
    <property type="entry name" value="CRAL/TRIO domain"/>
    <property type="match status" value="1"/>
</dbReference>
<evidence type="ECO:0000256" key="1">
    <source>
        <dbReference type="SAM" id="MobiDB-lite"/>
    </source>
</evidence>
<accession>I7M1A8</accession>
<dbReference type="InterPro" id="IPR001251">
    <property type="entry name" value="CRAL-TRIO_dom"/>
</dbReference>
<dbReference type="InterPro" id="IPR036273">
    <property type="entry name" value="CRAL/TRIO_N_dom_sf"/>
</dbReference>
<dbReference type="CDD" id="cd00170">
    <property type="entry name" value="SEC14"/>
    <property type="match status" value="1"/>
</dbReference>
<dbReference type="PANTHER" id="PTHR46818">
    <property type="entry name" value="DOMAIN-CONTAINING PROTEIN, PUTATIVE-RELATED"/>
    <property type="match status" value="1"/>
</dbReference>
<organism evidence="3 4">
    <name type="scientific">Tetrahymena thermophila (strain SB210)</name>
    <dbReference type="NCBI Taxonomy" id="312017"/>
    <lineage>
        <taxon>Eukaryota</taxon>
        <taxon>Sar</taxon>
        <taxon>Alveolata</taxon>
        <taxon>Ciliophora</taxon>
        <taxon>Intramacronucleata</taxon>
        <taxon>Oligohymenophorea</taxon>
        <taxon>Hymenostomatida</taxon>
        <taxon>Tetrahymenina</taxon>
        <taxon>Tetrahymenidae</taxon>
        <taxon>Tetrahymena</taxon>
    </lineage>
</organism>
<dbReference type="eggNOG" id="ENOG502SPNG">
    <property type="taxonomic scope" value="Eukaryota"/>
</dbReference>
<dbReference type="AlphaFoldDB" id="I7M1A8"/>
<name>I7M1A8_TETTS</name>
<dbReference type="Proteomes" id="UP000009168">
    <property type="component" value="Unassembled WGS sequence"/>
</dbReference>
<dbReference type="Pfam" id="PF00650">
    <property type="entry name" value="CRAL_TRIO"/>
    <property type="match status" value="1"/>
</dbReference>
<dbReference type="RefSeq" id="XP_001016213.2">
    <property type="nucleotide sequence ID" value="XM_001016213.2"/>
</dbReference>
<proteinExistence type="predicted"/>
<dbReference type="GeneID" id="7841034"/>
<evidence type="ECO:0000259" key="2">
    <source>
        <dbReference type="PROSITE" id="PS50191"/>
    </source>
</evidence>
<dbReference type="SUPFAM" id="SSF46938">
    <property type="entry name" value="CRAL/TRIO N-terminal domain"/>
    <property type="match status" value="1"/>
</dbReference>
<dbReference type="Gene3D" id="3.40.525.10">
    <property type="entry name" value="CRAL-TRIO lipid binding domain"/>
    <property type="match status" value="1"/>
</dbReference>
<dbReference type="InterPro" id="IPR036865">
    <property type="entry name" value="CRAL-TRIO_dom_sf"/>
</dbReference>
<reference evidence="4" key="1">
    <citation type="journal article" date="2006" name="PLoS Biol.">
        <title>Macronuclear genome sequence of the ciliate Tetrahymena thermophila, a model eukaryote.</title>
        <authorList>
            <person name="Eisen J.A."/>
            <person name="Coyne R.S."/>
            <person name="Wu M."/>
            <person name="Wu D."/>
            <person name="Thiagarajan M."/>
            <person name="Wortman J.R."/>
            <person name="Badger J.H."/>
            <person name="Ren Q."/>
            <person name="Amedeo P."/>
            <person name="Jones K.M."/>
            <person name="Tallon L.J."/>
            <person name="Delcher A.L."/>
            <person name="Salzberg S.L."/>
            <person name="Silva J.C."/>
            <person name="Haas B.J."/>
            <person name="Majoros W.H."/>
            <person name="Farzad M."/>
            <person name="Carlton J.M."/>
            <person name="Smith R.K. Jr."/>
            <person name="Garg J."/>
            <person name="Pearlman R.E."/>
            <person name="Karrer K.M."/>
            <person name="Sun L."/>
            <person name="Manning G."/>
            <person name="Elde N.C."/>
            <person name="Turkewitz A.P."/>
            <person name="Asai D.J."/>
            <person name="Wilkes D.E."/>
            <person name="Wang Y."/>
            <person name="Cai H."/>
            <person name="Collins K."/>
            <person name="Stewart B.A."/>
            <person name="Lee S.R."/>
            <person name="Wilamowska K."/>
            <person name="Weinberg Z."/>
            <person name="Ruzzo W.L."/>
            <person name="Wloga D."/>
            <person name="Gaertig J."/>
            <person name="Frankel J."/>
            <person name="Tsao C.-C."/>
            <person name="Gorovsky M.A."/>
            <person name="Keeling P.J."/>
            <person name="Waller R.F."/>
            <person name="Patron N.J."/>
            <person name="Cherry J.M."/>
            <person name="Stover N.A."/>
            <person name="Krieger C.J."/>
            <person name="del Toro C."/>
            <person name="Ryder H.F."/>
            <person name="Williamson S.C."/>
            <person name="Barbeau R.A."/>
            <person name="Hamilton E.P."/>
            <person name="Orias E."/>
        </authorList>
    </citation>
    <scope>NUCLEOTIDE SEQUENCE [LARGE SCALE GENOMIC DNA]</scope>
    <source>
        <strain evidence="4">SB210</strain>
    </source>
</reference>
<sequence length="592" mass="68385">MDPVLNFDPWFLIPPPEVNNIQHSDYYIKHGENKKIRRKIFENVEYDEFEKKCLVEFKEFVRQNNVQIPEGFKESSYLKMLQAGKYNMKKSLKALTQHVEWINNPKWHTLDQFSTNFLMSGNVYLCGRDKQLRPVIYMDCQNLNLKTHGADQITQAMCVFLEMIKKYMMVPGKVENWIFIIDTREKGIFSLPLKALGVIIDAMQVNFGGCLERLYILNPSFGLKNIWSVIEKMIDEEAASKIKFLDKKQLSQMQNDIEPRYLQKKYQGQLDDLTQFWPPIDIYTTKEQKEERQRKLNPAPVPVVALAAPSATNQIVETKQIQEVQKQDQEISLQPNDRNFIQNNNSNQVKPFSFGGSISAEPLKLDSQDHQQTEQQKAKLNKESTPKVLNNQNRGEGSNKAIDEKMSQSFGNTHFVQSMKASSKRFVEDFKQESSKDQINQSATFQINIQHVENQQIIFDNVNQFNKQDEPQLDINKNIKQTNTATTATTQETKQDFVNTQNSMQSQASPGKKEEQFKEVEKGFVVLQEEEEEGHTVTATDVNQLIKKSKNVFAKQNTTTIKEDKKMVEIEEIGVNQNNKGCCGQNSKCNIF</sequence>
<feature type="compositionally biased region" description="Polar residues" evidence="1">
    <location>
        <begin position="337"/>
        <end position="350"/>
    </location>
</feature>
<dbReference type="PROSITE" id="PS50191">
    <property type="entry name" value="CRAL_TRIO"/>
    <property type="match status" value="1"/>
</dbReference>
<dbReference type="PANTHER" id="PTHR46818:SF1">
    <property type="entry name" value="CHROMOSOME UNDETERMINED SCAFFOLD_125, WHOLE GENOME SHOTGUN SEQUENCE"/>
    <property type="match status" value="1"/>
</dbReference>
<evidence type="ECO:0000313" key="4">
    <source>
        <dbReference type="Proteomes" id="UP000009168"/>
    </source>
</evidence>
<feature type="compositionally biased region" description="Polar residues" evidence="1">
    <location>
        <begin position="387"/>
        <end position="396"/>
    </location>
</feature>
<dbReference type="InParanoid" id="I7M1A8"/>
<evidence type="ECO:0000313" key="3">
    <source>
        <dbReference type="EMBL" id="EAR95968.2"/>
    </source>
</evidence>
<dbReference type="EMBL" id="GG662699">
    <property type="protein sequence ID" value="EAR95968.2"/>
    <property type="molecule type" value="Genomic_DNA"/>
</dbReference>
<dbReference type="OrthoDB" id="7777654at2759"/>
<dbReference type="SMART" id="SM00516">
    <property type="entry name" value="SEC14"/>
    <property type="match status" value="1"/>
</dbReference>
<feature type="region of interest" description="Disordered" evidence="1">
    <location>
        <begin position="337"/>
        <end position="399"/>
    </location>
</feature>
<protein>
    <submittedName>
        <fullName evidence="3">CRAL TRIO domain protein</fullName>
    </submittedName>
</protein>
<gene>
    <name evidence="3" type="ORF">TTHERM_00125340</name>
</gene>
<feature type="domain" description="CRAL-TRIO" evidence="2">
    <location>
        <begin position="125"/>
        <end position="274"/>
    </location>
</feature>
<dbReference type="KEGG" id="tet:TTHERM_00125340"/>